<accession>A0AC35U0Y0</accession>
<dbReference type="Proteomes" id="UP000095286">
    <property type="component" value="Unplaced"/>
</dbReference>
<organism evidence="1 2">
    <name type="scientific">Rhabditophanes sp. KR3021</name>
    <dbReference type="NCBI Taxonomy" id="114890"/>
    <lineage>
        <taxon>Eukaryota</taxon>
        <taxon>Metazoa</taxon>
        <taxon>Ecdysozoa</taxon>
        <taxon>Nematoda</taxon>
        <taxon>Chromadorea</taxon>
        <taxon>Rhabditida</taxon>
        <taxon>Tylenchina</taxon>
        <taxon>Panagrolaimomorpha</taxon>
        <taxon>Strongyloidoidea</taxon>
        <taxon>Alloionematidae</taxon>
        <taxon>Rhabditophanes</taxon>
    </lineage>
</organism>
<reference evidence="2" key="1">
    <citation type="submission" date="2016-11" db="UniProtKB">
        <authorList>
            <consortium name="WormBaseParasite"/>
        </authorList>
    </citation>
    <scope>IDENTIFICATION</scope>
    <source>
        <strain evidence="2">KR3021</strain>
    </source>
</reference>
<name>A0AC35U0Y0_9BILA</name>
<evidence type="ECO:0000313" key="1">
    <source>
        <dbReference type="Proteomes" id="UP000095286"/>
    </source>
</evidence>
<sequence length="860" mass="97536">MQNTNLMPQMSMTINQDHMPMNPVNVSTNPVTVQTAINPMPNMQHQQSFSVPPTLQKANFSSPIIGFNPQTTANQTCKSPIDNLQPTYPEMNVAPNMQNYNHLSMGNVQRIDDPLRILDLINTTNVWETGGDNFDETAMVTINGSISSLEPGIIQSTLRVIPESDKILQKTRLPFGIAVSPFKDTRVLKTSKSGIIRCGACRTYLNPFVKIERRFKWKCNICFRLNSIPKTRDNYTMEENDEHVLVFLERPELRHSTMQFVAPDSYCHRTFNCSIMAFVFDISKIAKNQRYLEVACRQLSTRISNMDSNLKDNFLITFVLVDEFIHLFKFTIGQPKPKEYIISDIDDPFIPFPSGFAIALDKFETQILDFLDLLPTMFESNSSDSNCLGSALSLVKQLIQVFGGRVTIFQTSLPNVGQGALSARHKKDLTREQLLLVANDYYKEMSLTCTDLLIGFDLFAIGECYKDLSTLACLPKYSNGQLYQYASMGENNFEGDFCRYLNRELGIDGLLKIRFTAGLGIDTFYSNCFVKTPDSVNMPIVSPDSGFAVKMFIEESLDDIDRVAIQVALLYTASNGSRKVRVHTVCLPVSNDPLRIIKSFDIVPAVVLLANMSVDKMNQGNSLEDCRDALFNAATDGLGAYHLLNCNQTKGHLLAPNSGIKLLPIYVFGLLKHLCFDDNRKLKNVDKVVGGCQYLTNYSQELTIFQVCPLLKRIDDVLKTTKGLKDLTLPELMKDRLPLFSASLNTADIYFLDNGLNYYILVNQLACNDVISDFFDVSSFDRIEDLVVYKEIETSKSKLLSEYIKTLNKRREKYNKLIVVKCYDNEVPYCMYKYFIEDKADFKLNYIEFVETIKNRITSN</sequence>
<evidence type="ECO:0000313" key="2">
    <source>
        <dbReference type="WBParaSite" id="RSKR_0000680900.1"/>
    </source>
</evidence>
<dbReference type="WBParaSite" id="RSKR_0000680900.1">
    <property type="protein sequence ID" value="RSKR_0000680900.1"/>
    <property type="gene ID" value="RSKR_0000680900"/>
</dbReference>
<protein>
    <submittedName>
        <fullName evidence="2">Protein transport protein Sec24B</fullName>
    </submittedName>
</protein>
<proteinExistence type="predicted"/>